<reference evidence="3" key="1">
    <citation type="journal article" date="2019" name="Int. J. Syst. Evol. Microbiol.">
        <title>The Global Catalogue of Microorganisms (GCM) 10K type strain sequencing project: providing services to taxonomists for standard genome sequencing and annotation.</title>
        <authorList>
            <consortium name="The Broad Institute Genomics Platform"/>
            <consortium name="The Broad Institute Genome Sequencing Center for Infectious Disease"/>
            <person name="Wu L."/>
            <person name="Ma J."/>
        </authorList>
    </citation>
    <scope>NUCLEOTIDE SEQUENCE [LARGE SCALE GENOMIC DNA]</scope>
    <source>
        <strain evidence="3">TISTR 1571</strain>
    </source>
</reference>
<comment type="caution">
    <text evidence="2">The sequence shown here is derived from an EMBL/GenBank/DDBJ whole genome shotgun (WGS) entry which is preliminary data.</text>
</comment>
<name>A0ABW5Q6V7_9BACI</name>
<comment type="similarity">
    <text evidence="1">Belongs to the fructosamine kinase family.</text>
</comment>
<dbReference type="Proteomes" id="UP001597452">
    <property type="component" value="Unassembled WGS sequence"/>
</dbReference>
<sequence>MRDIIQMALHHAQDKSDIVSQQPVSGGSINESFFVRTARQTYFIKHHPNAPENFFAYEKEGLELIRSTQTIQVPKVYAHSDQPGRAYLVMEWVEGEKNSNTEYELGQGLAKLHQTNAARHGVHHDTYIGTLKQPNTLYNEWVDYYKECRLKTQLEIGVDLGSLTGRRREKLERIITDLNQFIPKEIKPTYLHGDLWGGNWLTGSNGKPYLIDPSFLYGDRHFDIAFTELFGGFSKKFYQAYQEIYPLSSYYDDIKELYQLYYLLVHLNIFGEMYGSAVDRVLDKYAG</sequence>
<gene>
    <name evidence="2" type="ORF">ACFSW4_01460</name>
</gene>
<accession>A0ABW5Q6V7</accession>
<dbReference type="InterPro" id="IPR016477">
    <property type="entry name" value="Fructo-/Ketosamine-3-kinase"/>
</dbReference>
<keyword evidence="3" id="KW-1185">Reference proteome</keyword>
<dbReference type="Gene3D" id="3.30.200.20">
    <property type="entry name" value="Phosphorylase Kinase, domain 1"/>
    <property type="match status" value="1"/>
</dbReference>
<dbReference type="GO" id="GO:0016301">
    <property type="term" value="F:kinase activity"/>
    <property type="evidence" value="ECO:0007669"/>
    <property type="project" value="UniProtKB-KW"/>
</dbReference>
<dbReference type="InterPro" id="IPR011009">
    <property type="entry name" value="Kinase-like_dom_sf"/>
</dbReference>
<organism evidence="2 3">
    <name type="scientific">Piscibacillus salipiscarius</name>
    <dbReference type="NCBI Taxonomy" id="299480"/>
    <lineage>
        <taxon>Bacteria</taxon>
        <taxon>Bacillati</taxon>
        <taxon>Bacillota</taxon>
        <taxon>Bacilli</taxon>
        <taxon>Bacillales</taxon>
        <taxon>Bacillaceae</taxon>
        <taxon>Piscibacillus</taxon>
    </lineage>
</organism>
<dbReference type="PIRSF" id="PIRSF006221">
    <property type="entry name" value="Ketosamine-3-kinase"/>
    <property type="match status" value="1"/>
</dbReference>
<dbReference type="PANTHER" id="PTHR12149:SF8">
    <property type="entry name" value="PROTEIN-RIBULOSAMINE 3-KINASE"/>
    <property type="match status" value="1"/>
</dbReference>
<dbReference type="EMBL" id="JBHUMZ010000008">
    <property type="protein sequence ID" value="MFD2637537.1"/>
    <property type="molecule type" value="Genomic_DNA"/>
</dbReference>
<dbReference type="RefSeq" id="WP_054753487.1">
    <property type="nucleotide sequence ID" value="NZ_JBHUMZ010000008.1"/>
</dbReference>
<evidence type="ECO:0000313" key="2">
    <source>
        <dbReference type="EMBL" id="MFD2637537.1"/>
    </source>
</evidence>
<keyword evidence="1" id="KW-0808">Transferase</keyword>
<dbReference type="PANTHER" id="PTHR12149">
    <property type="entry name" value="FRUCTOSAMINE 3 KINASE-RELATED PROTEIN"/>
    <property type="match status" value="1"/>
</dbReference>
<evidence type="ECO:0000313" key="3">
    <source>
        <dbReference type="Proteomes" id="UP001597452"/>
    </source>
</evidence>
<keyword evidence="1 2" id="KW-0418">Kinase</keyword>
<proteinExistence type="inferred from homology"/>
<dbReference type="SUPFAM" id="SSF56112">
    <property type="entry name" value="Protein kinase-like (PK-like)"/>
    <property type="match status" value="1"/>
</dbReference>
<protein>
    <submittedName>
        <fullName evidence="2">Fructosamine kinase family protein</fullName>
    </submittedName>
</protein>
<dbReference type="Pfam" id="PF03881">
    <property type="entry name" value="Fructosamin_kin"/>
    <property type="match status" value="1"/>
</dbReference>
<dbReference type="Gene3D" id="3.90.1200.10">
    <property type="match status" value="1"/>
</dbReference>
<evidence type="ECO:0000256" key="1">
    <source>
        <dbReference type="PIRNR" id="PIRNR006221"/>
    </source>
</evidence>